<evidence type="ECO:0000313" key="1">
    <source>
        <dbReference type="EMBL" id="GEB82648.1"/>
    </source>
</evidence>
<dbReference type="EMBL" id="BJMU01000004">
    <property type="protein sequence ID" value="GEB82648.1"/>
    <property type="molecule type" value="Genomic_DNA"/>
</dbReference>
<proteinExistence type="predicted"/>
<dbReference type="Proteomes" id="UP000317617">
    <property type="component" value="Unassembled WGS sequence"/>
</dbReference>
<dbReference type="AlphaFoldDB" id="A0A4Y3TLH5"/>
<comment type="caution">
    <text evidence="1">The sequence shown here is derived from an EMBL/GenBank/DDBJ whole genome shotgun (WGS) entry which is preliminary data.</text>
</comment>
<evidence type="ECO:0000313" key="2">
    <source>
        <dbReference type="Proteomes" id="UP000317617"/>
    </source>
</evidence>
<accession>A0A4Y3TLH5</accession>
<keyword evidence="2" id="KW-1185">Reference proteome</keyword>
<gene>
    <name evidence="1" type="ORF">AOR01nite_11250</name>
</gene>
<reference evidence="1 2" key="1">
    <citation type="submission" date="2019-06" db="EMBL/GenBank/DDBJ databases">
        <title>Whole genome shotgun sequence of Acetobacter orleanensis NBRC 13752.</title>
        <authorList>
            <person name="Hosoyama A."/>
            <person name="Uohara A."/>
            <person name="Ohji S."/>
            <person name="Ichikawa N."/>
        </authorList>
    </citation>
    <scope>NUCLEOTIDE SEQUENCE [LARGE SCALE GENOMIC DNA]</scope>
    <source>
        <strain evidence="1 2">NBRC 13752</strain>
    </source>
</reference>
<protein>
    <submittedName>
        <fullName evidence="1">Uncharacterized protein</fullName>
    </submittedName>
</protein>
<organism evidence="1 2">
    <name type="scientific">Acetobacter orleanensis</name>
    <dbReference type="NCBI Taxonomy" id="104099"/>
    <lineage>
        <taxon>Bacteria</taxon>
        <taxon>Pseudomonadati</taxon>
        <taxon>Pseudomonadota</taxon>
        <taxon>Alphaproteobacteria</taxon>
        <taxon>Acetobacterales</taxon>
        <taxon>Acetobacteraceae</taxon>
        <taxon>Acetobacter</taxon>
    </lineage>
</organism>
<sequence length="104" mass="12323">MRQKTRNWALWAVSLTRDSLSTLHRLNHRRNAILYLQQQIFGDGIFYNIFDYDVFYLGQTSIMTLRARLEIHHLTLNWPLTEHIYTPDAISIINLPCNNYSTVV</sequence>
<name>A0A4Y3TLH5_9PROT</name>